<dbReference type="PANTHER" id="PTHR42923">
    <property type="entry name" value="PROTOPORPHYRINOGEN OXIDASE"/>
    <property type="match status" value="1"/>
</dbReference>
<evidence type="ECO:0000313" key="3">
    <source>
        <dbReference type="Proteomes" id="UP000559027"/>
    </source>
</evidence>
<dbReference type="AlphaFoldDB" id="A0A8H5LJI1"/>
<dbReference type="Gene3D" id="1.10.405.20">
    <property type="match status" value="1"/>
</dbReference>
<accession>A0A8H5LJI1</accession>
<dbReference type="EMBL" id="JAACJO010000004">
    <property type="protein sequence ID" value="KAF5359840.1"/>
    <property type="molecule type" value="Genomic_DNA"/>
</dbReference>
<gene>
    <name evidence="2" type="ORF">D9756_003535</name>
</gene>
<protein>
    <recommendedName>
        <fullName evidence="4">FAD/NAD(P)-binding domain-containing protein</fullName>
    </recommendedName>
</protein>
<evidence type="ECO:0000313" key="2">
    <source>
        <dbReference type="EMBL" id="KAF5359840.1"/>
    </source>
</evidence>
<dbReference type="Proteomes" id="UP000559027">
    <property type="component" value="Unassembled WGS sequence"/>
</dbReference>
<proteinExistence type="predicted"/>
<dbReference type="Gene3D" id="3.50.50.60">
    <property type="entry name" value="FAD/NAD(P)-binding domain"/>
    <property type="match status" value="1"/>
</dbReference>
<dbReference type="SUPFAM" id="SSF51905">
    <property type="entry name" value="FAD/NAD(P)-binding domain"/>
    <property type="match status" value="1"/>
</dbReference>
<keyword evidence="3" id="KW-1185">Reference proteome</keyword>
<name>A0A8H5LJI1_9AGAR</name>
<dbReference type="Pfam" id="PF13450">
    <property type="entry name" value="NAD_binding_8"/>
    <property type="match status" value="1"/>
</dbReference>
<dbReference type="PANTHER" id="PTHR42923:SF20">
    <property type="entry name" value="FLAVIN-CONTAINING AMINE OXIDASEDEHYDROGENASE"/>
    <property type="match status" value="1"/>
</dbReference>
<evidence type="ECO:0008006" key="4">
    <source>
        <dbReference type="Google" id="ProtNLM"/>
    </source>
</evidence>
<evidence type="ECO:0000256" key="1">
    <source>
        <dbReference type="SAM" id="MobiDB-lite"/>
    </source>
</evidence>
<comment type="caution">
    <text evidence="2">The sequence shown here is derived from an EMBL/GenBank/DDBJ whole genome shotgun (WGS) entry which is preliminary data.</text>
</comment>
<dbReference type="InterPro" id="IPR050464">
    <property type="entry name" value="Zeta_carotene_desat/Oxidored"/>
</dbReference>
<dbReference type="OrthoDB" id="2019015at2759"/>
<dbReference type="InterPro" id="IPR036188">
    <property type="entry name" value="FAD/NAD-bd_sf"/>
</dbReference>
<feature type="region of interest" description="Disordered" evidence="1">
    <location>
        <begin position="387"/>
        <end position="446"/>
    </location>
</feature>
<organism evidence="2 3">
    <name type="scientific">Leucocoprinus leucothites</name>
    <dbReference type="NCBI Taxonomy" id="201217"/>
    <lineage>
        <taxon>Eukaryota</taxon>
        <taxon>Fungi</taxon>
        <taxon>Dikarya</taxon>
        <taxon>Basidiomycota</taxon>
        <taxon>Agaricomycotina</taxon>
        <taxon>Agaricomycetes</taxon>
        <taxon>Agaricomycetidae</taxon>
        <taxon>Agaricales</taxon>
        <taxon>Agaricineae</taxon>
        <taxon>Agaricaceae</taxon>
        <taxon>Leucocoprinus</taxon>
    </lineage>
</organism>
<reference evidence="2 3" key="1">
    <citation type="journal article" date="2020" name="ISME J.">
        <title>Uncovering the hidden diversity of litter-decomposition mechanisms in mushroom-forming fungi.</title>
        <authorList>
            <person name="Floudas D."/>
            <person name="Bentzer J."/>
            <person name="Ahren D."/>
            <person name="Johansson T."/>
            <person name="Persson P."/>
            <person name="Tunlid A."/>
        </authorList>
    </citation>
    <scope>NUCLEOTIDE SEQUENCE [LARGE SCALE GENOMIC DNA]</scope>
    <source>
        <strain evidence="2 3">CBS 146.42</strain>
    </source>
</reference>
<sequence length="575" mass="65457">MSRKTRVLIVGGGACGMSAAYAFSQHPDKFDVTLYERSANVGGMATSAPIDKEKYGADYINDGVQGASPVFYNTYALFDKLGFKASDVGMQVSFGREPETDFWSNVFPSPVIDKFSEDIKKFGRVLKIIKTFEPIFALISVSTMLKMFRFSKEFGDVIVFPLVALFFGTGNQTPFISSAILERVFMDSNMRLFEYSPETFLASIPRMCAFPRLSTLYSVWKAVVEDQGQGSVRIITKREVTQVRRKRNGVEVWSRPTQGTNGAQEVVDPGREEMEIFDELIFCCDADATLHILGADASWLERRVLGNVKYLWDVTVTHSDLPYMEKHYRVRYDPELRSKKNEDNHERRKKYTFAEKSFQPLYFIRSVPEDKSKLEMSFDLTVYQPQFDGQSPYGPQGYPAIETEETRDGVSHSESASSKGSDRVGSRLATEDGPPTQDGEISGQRSPPLERHVFQTIFLDNAPESRKFWTKGEINQQEVIMEKWWKQQSHRWQHYAGTVPWMGLINGKRRTQFAGAWTILNMHEIAVVSGFGAAYRLGASYPFKEDPDCKRLFALCFAANHMMRLRSEDRDGFLS</sequence>
<dbReference type="GO" id="GO:0016491">
    <property type="term" value="F:oxidoreductase activity"/>
    <property type="evidence" value="ECO:0007669"/>
    <property type="project" value="TreeGrafter"/>
</dbReference>
<dbReference type="Gene3D" id="3.30.70.1990">
    <property type="match status" value="1"/>
</dbReference>